<dbReference type="GO" id="GO:0008270">
    <property type="term" value="F:zinc ion binding"/>
    <property type="evidence" value="ECO:0007669"/>
    <property type="project" value="UniProtKB-KW"/>
</dbReference>
<feature type="domain" description="C2H2-type" evidence="10">
    <location>
        <begin position="382"/>
        <end position="409"/>
    </location>
</feature>
<evidence type="ECO:0000256" key="8">
    <source>
        <dbReference type="PROSITE-ProRule" id="PRU00042"/>
    </source>
</evidence>
<keyword evidence="6" id="KW-0238">DNA-binding</keyword>
<evidence type="ECO:0000256" key="9">
    <source>
        <dbReference type="SAM" id="MobiDB-lite"/>
    </source>
</evidence>
<feature type="domain" description="C2H2-type" evidence="10">
    <location>
        <begin position="439"/>
        <end position="466"/>
    </location>
</feature>
<keyword evidence="12" id="KW-1185">Reference proteome</keyword>
<dbReference type="InterPro" id="IPR050589">
    <property type="entry name" value="Ikaros_C2H2-ZF"/>
</dbReference>
<reference evidence="11" key="2">
    <citation type="submission" date="2020-11" db="EMBL/GenBank/DDBJ databases">
        <authorList>
            <person name="McCartney M.A."/>
            <person name="Auch B."/>
            <person name="Kono T."/>
            <person name="Mallez S."/>
            <person name="Becker A."/>
            <person name="Gohl D.M."/>
            <person name="Silverstein K.A.T."/>
            <person name="Koren S."/>
            <person name="Bechman K.B."/>
            <person name="Herman A."/>
            <person name="Abrahante J.E."/>
            <person name="Garbe J."/>
        </authorList>
    </citation>
    <scope>NUCLEOTIDE SEQUENCE</scope>
    <source>
        <strain evidence="11">Duluth1</strain>
        <tissue evidence="11">Whole animal</tissue>
    </source>
</reference>
<reference evidence="11" key="1">
    <citation type="journal article" date="2019" name="bioRxiv">
        <title>The Genome of the Zebra Mussel, Dreissena polymorpha: A Resource for Invasive Species Research.</title>
        <authorList>
            <person name="McCartney M.A."/>
            <person name="Auch B."/>
            <person name="Kono T."/>
            <person name="Mallez S."/>
            <person name="Zhang Y."/>
            <person name="Obille A."/>
            <person name="Becker A."/>
            <person name="Abrahante J.E."/>
            <person name="Garbe J."/>
            <person name="Badalamenti J.P."/>
            <person name="Herman A."/>
            <person name="Mangelson H."/>
            <person name="Liachko I."/>
            <person name="Sullivan S."/>
            <person name="Sone E.D."/>
            <person name="Koren S."/>
            <person name="Silverstein K.A.T."/>
            <person name="Beckman K.B."/>
            <person name="Gohl D.M."/>
        </authorList>
    </citation>
    <scope>NUCLEOTIDE SEQUENCE</scope>
    <source>
        <strain evidence="11">Duluth1</strain>
        <tissue evidence="11">Whole animal</tissue>
    </source>
</reference>
<evidence type="ECO:0000313" key="12">
    <source>
        <dbReference type="Proteomes" id="UP000828390"/>
    </source>
</evidence>
<evidence type="ECO:0000256" key="5">
    <source>
        <dbReference type="ARBA" id="ARBA00022833"/>
    </source>
</evidence>
<dbReference type="AlphaFoldDB" id="A0A9D3YVA3"/>
<dbReference type="PANTHER" id="PTHR24404">
    <property type="entry name" value="ZINC FINGER PROTEIN"/>
    <property type="match status" value="1"/>
</dbReference>
<keyword evidence="4 8" id="KW-0863">Zinc-finger</keyword>
<comment type="subcellular location">
    <subcellularLocation>
        <location evidence="1">Nucleus</location>
    </subcellularLocation>
</comment>
<dbReference type="PROSITE" id="PS50157">
    <property type="entry name" value="ZINC_FINGER_C2H2_2"/>
    <property type="match status" value="5"/>
</dbReference>
<feature type="domain" description="C2H2-type" evidence="10">
    <location>
        <begin position="410"/>
        <end position="438"/>
    </location>
</feature>
<evidence type="ECO:0000256" key="1">
    <source>
        <dbReference type="ARBA" id="ARBA00004123"/>
    </source>
</evidence>
<dbReference type="GO" id="GO:0003700">
    <property type="term" value="F:DNA-binding transcription factor activity"/>
    <property type="evidence" value="ECO:0007669"/>
    <property type="project" value="TreeGrafter"/>
</dbReference>
<dbReference type="PANTHER" id="PTHR24404:SF111">
    <property type="entry name" value="GASTRULA ZINC FINGER PROTEIN XLCGF49.1-LIKE-RELATED"/>
    <property type="match status" value="1"/>
</dbReference>
<evidence type="ECO:0000259" key="10">
    <source>
        <dbReference type="PROSITE" id="PS50157"/>
    </source>
</evidence>
<dbReference type="OrthoDB" id="6910977at2759"/>
<proteinExistence type="predicted"/>
<sequence>MMTDQMGHICKNSQTSRLGKLKELLTGRQQTKHELKCGGCSQTFVTICALHEHLSEHSETGSYHFDNCTGTAFPKHDSLCAYTQYDPNDTGLINDIIHCTSLTEPSESHEMTYKTVIDAFSNTSTECKRRSNRKIKPNQKYNSDKFIQDVCLEITHHTSKSDKVEQLNANEHDQNAYLGREVSPDLLILDPKDSELGKRTYNTKTCGSIGKNDTSKRKIITSTVENVLHNTNDSTEGKTDPIINEIQSTDEQTATEALLEISECNSERVGSNSKCTKVNKRCRKPICSAHIRQNSSAKSKKDTKYNGDPNSKIRDNSTMVKLSAKSGHLRKCKICGKVGSSAVISYHKHIHQGGYSCEKCGVQLKHPRTLAAHLLQHEAKQFKCDQCGAGFRRKQYLDTHLLIHSGERPFMCEECGQSYRSASCLSRHVRHIHKNLRSHECDICHERFFRIDHMKNHRVRHFEAKLQCKYCGKGFKVLPDLKRHMLIHTGEKTHICPLCSHGFISVFHYYKHMIKKHNIDRCKAKKMKEHFKAISGSGKCSSKGNRVTIASNLVGDSVVTMETESGKFGIGDIYTKELFIAVDEDVDDQKFIATSKKSKNLTKRNIKRIDVDFQTTVTMGQQQADEVQERERTPFHGEGLLDLMGNGSSQTIIGGSDLNMINQYFDDGAESVIVQDCDYAAEIVIDHSLMDP</sequence>
<dbReference type="EMBL" id="JAIWYP010000015">
    <property type="protein sequence ID" value="KAH3705191.1"/>
    <property type="molecule type" value="Genomic_DNA"/>
</dbReference>
<dbReference type="InterPro" id="IPR036236">
    <property type="entry name" value="Znf_C2H2_sf"/>
</dbReference>
<organism evidence="11 12">
    <name type="scientific">Dreissena polymorpha</name>
    <name type="common">Zebra mussel</name>
    <name type="synonym">Mytilus polymorpha</name>
    <dbReference type="NCBI Taxonomy" id="45954"/>
    <lineage>
        <taxon>Eukaryota</taxon>
        <taxon>Metazoa</taxon>
        <taxon>Spiralia</taxon>
        <taxon>Lophotrochozoa</taxon>
        <taxon>Mollusca</taxon>
        <taxon>Bivalvia</taxon>
        <taxon>Autobranchia</taxon>
        <taxon>Heteroconchia</taxon>
        <taxon>Euheterodonta</taxon>
        <taxon>Imparidentia</taxon>
        <taxon>Neoheterodontei</taxon>
        <taxon>Myida</taxon>
        <taxon>Dreissenoidea</taxon>
        <taxon>Dreissenidae</taxon>
        <taxon>Dreissena</taxon>
    </lineage>
</organism>
<dbReference type="GO" id="GO:0000978">
    <property type="term" value="F:RNA polymerase II cis-regulatory region sequence-specific DNA binding"/>
    <property type="evidence" value="ECO:0007669"/>
    <property type="project" value="TreeGrafter"/>
</dbReference>
<dbReference type="FunFam" id="3.30.160.60:FF:000624">
    <property type="entry name" value="zinc finger protein 697"/>
    <property type="match status" value="1"/>
</dbReference>
<evidence type="ECO:0000256" key="3">
    <source>
        <dbReference type="ARBA" id="ARBA00022737"/>
    </source>
</evidence>
<dbReference type="Proteomes" id="UP000828390">
    <property type="component" value="Unassembled WGS sequence"/>
</dbReference>
<feature type="compositionally biased region" description="Basic and acidic residues" evidence="9">
    <location>
        <begin position="299"/>
        <end position="315"/>
    </location>
</feature>
<accession>A0A9D3YVA3</accession>
<dbReference type="SUPFAM" id="SSF57667">
    <property type="entry name" value="beta-beta-alpha zinc fingers"/>
    <property type="match status" value="3"/>
</dbReference>
<dbReference type="GO" id="GO:0006357">
    <property type="term" value="P:regulation of transcription by RNA polymerase II"/>
    <property type="evidence" value="ECO:0007669"/>
    <property type="project" value="TreeGrafter"/>
</dbReference>
<feature type="domain" description="C2H2-type" evidence="10">
    <location>
        <begin position="466"/>
        <end position="493"/>
    </location>
</feature>
<evidence type="ECO:0000256" key="2">
    <source>
        <dbReference type="ARBA" id="ARBA00022723"/>
    </source>
</evidence>
<dbReference type="SMART" id="SM00355">
    <property type="entry name" value="ZnF_C2H2"/>
    <property type="match status" value="8"/>
</dbReference>
<comment type="caution">
    <text evidence="11">The sequence shown here is derived from an EMBL/GenBank/DDBJ whole genome shotgun (WGS) entry which is preliminary data.</text>
</comment>
<evidence type="ECO:0000256" key="6">
    <source>
        <dbReference type="ARBA" id="ARBA00023125"/>
    </source>
</evidence>
<feature type="domain" description="C2H2-type" evidence="10">
    <location>
        <begin position="355"/>
        <end position="382"/>
    </location>
</feature>
<protein>
    <recommendedName>
        <fullName evidence="10">C2H2-type domain-containing protein</fullName>
    </recommendedName>
</protein>
<keyword evidence="3" id="KW-0677">Repeat</keyword>
<dbReference type="PROSITE" id="PS00028">
    <property type="entry name" value="ZINC_FINGER_C2H2_1"/>
    <property type="match status" value="7"/>
</dbReference>
<evidence type="ECO:0000256" key="7">
    <source>
        <dbReference type="ARBA" id="ARBA00023242"/>
    </source>
</evidence>
<keyword evidence="2" id="KW-0479">Metal-binding</keyword>
<dbReference type="GO" id="GO:0005634">
    <property type="term" value="C:nucleus"/>
    <property type="evidence" value="ECO:0007669"/>
    <property type="project" value="UniProtKB-SubCell"/>
</dbReference>
<dbReference type="Pfam" id="PF00096">
    <property type="entry name" value="zf-C2H2"/>
    <property type="match status" value="3"/>
</dbReference>
<name>A0A9D3YVA3_DREPO</name>
<dbReference type="FunFam" id="3.30.160.60:FF:001450">
    <property type="entry name" value="zinc finger protein 774"/>
    <property type="match status" value="1"/>
</dbReference>
<evidence type="ECO:0000313" key="11">
    <source>
        <dbReference type="EMBL" id="KAH3705191.1"/>
    </source>
</evidence>
<dbReference type="InterPro" id="IPR013087">
    <property type="entry name" value="Znf_C2H2_type"/>
</dbReference>
<keyword evidence="5" id="KW-0862">Zinc</keyword>
<dbReference type="Gene3D" id="3.30.160.60">
    <property type="entry name" value="Classic Zinc Finger"/>
    <property type="match status" value="4"/>
</dbReference>
<keyword evidence="7" id="KW-0539">Nucleus</keyword>
<evidence type="ECO:0000256" key="4">
    <source>
        <dbReference type="ARBA" id="ARBA00022771"/>
    </source>
</evidence>
<gene>
    <name evidence="11" type="ORF">DPMN_080257</name>
</gene>
<feature type="region of interest" description="Disordered" evidence="9">
    <location>
        <begin position="293"/>
        <end position="315"/>
    </location>
</feature>